<dbReference type="InterPro" id="IPR001466">
    <property type="entry name" value="Beta-lactam-related"/>
</dbReference>
<dbReference type="InterPro" id="IPR012338">
    <property type="entry name" value="Beta-lactam/transpept-like"/>
</dbReference>
<sequence>MKSTTASFYGLLGAVACAALFVASCGNSDVVGANESASAVAIESTITTTALPMTTTSLKVYAATAFDQTDVLMAERVASAGLSGGMVRIGRADGSVIHEKSIGAVRGSTPLSVASSTKWLTAATFMTFVDQGVIGLDDNIAKWLPEFSNDTPPVTPRQLLSHTSGVRDNKCQSGGMSLSACVKAIASSARQFPAGSKFSYGNSDFLVIGRLVEVLGGADFATIVNQRITGPLQMNATTWPGAPSMANAAFGVRVTIDDYGKFLQMILNQGIVNGTRVLSVEAVDALISNQVSAYDTTNDFSVGITKIPRYGLGSWPDVVNGFGGTVVVSGNGGMGFYPWVDYATNTWGIIGVQDARGAQIAVPASQKVEVEARNALSR</sequence>
<name>A0A6J6D2L4_9ZZZZ</name>
<dbReference type="Gene3D" id="3.40.710.10">
    <property type="entry name" value="DD-peptidase/beta-lactamase superfamily"/>
    <property type="match status" value="1"/>
</dbReference>
<proteinExistence type="predicted"/>
<dbReference type="InterPro" id="IPR050789">
    <property type="entry name" value="Diverse_Enzym_Activities"/>
</dbReference>
<dbReference type="PANTHER" id="PTHR43283:SF3">
    <property type="entry name" value="BETA-LACTAMASE FAMILY PROTEIN (AFU_ORTHOLOGUE AFUA_5G07500)"/>
    <property type="match status" value="1"/>
</dbReference>
<dbReference type="Pfam" id="PF00144">
    <property type="entry name" value="Beta-lactamase"/>
    <property type="match status" value="1"/>
</dbReference>
<dbReference type="EMBL" id="CAEZTG010000017">
    <property type="protein sequence ID" value="CAB4557626.1"/>
    <property type="molecule type" value="Genomic_DNA"/>
</dbReference>
<gene>
    <name evidence="2" type="ORF">UFOPK1603_00306</name>
</gene>
<accession>A0A6J6D2L4</accession>
<feature type="domain" description="Beta-lactamase-related" evidence="1">
    <location>
        <begin position="84"/>
        <end position="347"/>
    </location>
</feature>
<organism evidence="2">
    <name type="scientific">freshwater metagenome</name>
    <dbReference type="NCBI Taxonomy" id="449393"/>
    <lineage>
        <taxon>unclassified sequences</taxon>
        <taxon>metagenomes</taxon>
        <taxon>ecological metagenomes</taxon>
    </lineage>
</organism>
<evidence type="ECO:0000259" key="1">
    <source>
        <dbReference type="Pfam" id="PF00144"/>
    </source>
</evidence>
<protein>
    <submittedName>
        <fullName evidence="2">Unannotated protein</fullName>
    </submittedName>
</protein>
<dbReference type="AlphaFoldDB" id="A0A6J6D2L4"/>
<dbReference type="PANTHER" id="PTHR43283">
    <property type="entry name" value="BETA-LACTAMASE-RELATED"/>
    <property type="match status" value="1"/>
</dbReference>
<dbReference type="SUPFAM" id="SSF56601">
    <property type="entry name" value="beta-lactamase/transpeptidase-like"/>
    <property type="match status" value="1"/>
</dbReference>
<reference evidence="2" key="1">
    <citation type="submission" date="2020-05" db="EMBL/GenBank/DDBJ databases">
        <authorList>
            <person name="Chiriac C."/>
            <person name="Salcher M."/>
            <person name="Ghai R."/>
            <person name="Kavagutti S V."/>
        </authorList>
    </citation>
    <scope>NUCLEOTIDE SEQUENCE</scope>
</reference>
<dbReference type="PROSITE" id="PS51257">
    <property type="entry name" value="PROKAR_LIPOPROTEIN"/>
    <property type="match status" value="1"/>
</dbReference>
<evidence type="ECO:0000313" key="2">
    <source>
        <dbReference type="EMBL" id="CAB4557626.1"/>
    </source>
</evidence>